<reference evidence="2" key="1">
    <citation type="journal article" date="2016" name="Genome Announc.">
        <title>Genome sequences of three species of Hanseniaspora isolated from spontaneous wine fermentations.</title>
        <authorList>
            <person name="Sternes P.R."/>
            <person name="Lee D."/>
            <person name="Kutyna D.R."/>
            <person name="Borneman A.R."/>
        </authorList>
    </citation>
    <scope>NUCLEOTIDE SEQUENCE [LARGE SCALE GENOMIC DNA]</scope>
    <source>
        <strain evidence="2">AWRI3580</strain>
    </source>
</reference>
<dbReference type="OrthoDB" id="3971227at2759"/>
<dbReference type="VEuPathDB" id="FungiDB:AWRI3580_g2583"/>
<dbReference type="AlphaFoldDB" id="A0A1E5RJ04"/>
<protein>
    <submittedName>
        <fullName evidence="1">Uncharacterized protein</fullName>
    </submittedName>
</protein>
<proteinExistence type="predicted"/>
<dbReference type="Proteomes" id="UP000095358">
    <property type="component" value="Unassembled WGS sequence"/>
</dbReference>
<organism evidence="1 2">
    <name type="scientific">Hanseniaspora uvarum</name>
    <name type="common">Yeast</name>
    <name type="synonym">Kloeckera apiculata</name>
    <dbReference type="NCBI Taxonomy" id="29833"/>
    <lineage>
        <taxon>Eukaryota</taxon>
        <taxon>Fungi</taxon>
        <taxon>Dikarya</taxon>
        <taxon>Ascomycota</taxon>
        <taxon>Saccharomycotina</taxon>
        <taxon>Saccharomycetes</taxon>
        <taxon>Saccharomycodales</taxon>
        <taxon>Saccharomycodaceae</taxon>
        <taxon>Hanseniaspora</taxon>
    </lineage>
</organism>
<accession>A0A1E5RJ04</accession>
<gene>
    <name evidence="1" type="ORF">AWRI3580_g2583</name>
</gene>
<sequence length="94" mass="10999">MNKQETILSDELKELRQVEAEIISLYFNTVSNYSNINKSLETIIEDEDIQYSNIIDLQNKLFERVIMKVNDTKDIGDFKEKVKAIIQTLKQIDS</sequence>
<comment type="caution">
    <text evidence="1">The sequence shown here is derived from an EMBL/GenBank/DDBJ whole genome shotgun (WGS) entry which is preliminary data.</text>
</comment>
<dbReference type="EMBL" id="LPNN01000005">
    <property type="protein sequence ID" value="OEJ86899.1"/>
    <property type="molecule type" value="Genomic_DNA"/>
</dbReference>
<evidence type="ECO:0000313" key="1">
    <source>
        <dbReference type="EMBL" id="OEJ86899.1"/>
    </source>
</evidence>
<keyword evidence="2" id="KW-1185">Reference proteome</keyword>
<evidence type="ECO:0000313" key="2">
    <source>
        <dbReference type="Proteomes" id="UP000095358"/>
    </source>
</evidence>
<name>A0A1E5RJ04_HANUV</name>